<accession>A0A165NLD8</accession>
<dbReference type="GO" id="GO:0005777">
    <property type="term" value="C:peroxisome"/>
    <property type="evidence" value="ECO:0007669"/>
    <property type="project" value="InterPro"/>
</dbReference>
<feature type="compositionally biased region" description="Polar residues" evidence="1">
    <location>
        <begin position="276"/>
        <end position="285"/>
    </location>
</feature>
<dbReference type="GO" id="GO:0010468">
    <property type="term" value="P:regulation of gene expression"/>
    <property type="evidence" value="ECO:0007669"/>
    <property type="project" value="InterPro"/>
</dbReference>
<evidence type="ECO:0000259" key="2">
    <source>
        <dbReference type="Pfam" id="PF01936"/>
    </source>
</evidence>
<feature type="region of interest" description="Disordered" evidence="1">
    <location>
        <begin position="259"/>
        <end position="285"/>
    </location>
</feature>
<name>A0A165NLD8_9APHY</name>
<organism evidence="3 4">
    <name type="scientific">Daedalea quercina L-15889</name>
    <dbReference type="NCBI Taxonomy" id="1314783"/>
    <lineage>
        <taxon>Eukaryota</taxon>
        <taxon>Fungi</taxon>
        <taxon>Dikarya</taxon>
        <taxon>Basidiomycota</taxon>
        <taxon>Agaricomycotina</taxon>
        <taxon>Agaricomycetes</taxon>
        <taxon>Polyporales</taxon>
        <taxon>Fomitopsis</taxon>
    </lineage>
</organism>
<dbReference type="PANTHER" id="PTHR14379">
    <property type="entry name" value="LIMKAIN B LKAP"/>
    <property type="match status" value="1"/>
</dbReference>
<dbReference type="EMBL" id="KV429080">
    <property type="protein sequence ID" value="KZT67109.1"/>
    <property type="molecule type" value="Genomic_DNA"/>
</dbReference>
<proteinExistence type="predicted"/>
<dbReference type="CDD" id="cd10910">
    <property type="entry name" value="PIN_limkain_b1_N_like"/>
    <property type="match status" value="1"/>
</dbReference>
<dbReference type="InterPro" id="IPR021139">
    <property type="entry name" value="NYN"/>
</dbReference>
<evidence type="ECO:0000313" key="4">
    <source>
        <dbReference type="Proteomes" id="UP000076727"/>
    </source>
</evidence>
<dbReference type="Gene3D" id="3.40.50.1010">
    <property type="entry name" value="5'-nuclease"/>
    <property type="match status" value="1"/>
</dbReference>
<dbReference type="AlphaFoldDB" id="A0A165NLD8"/>
<dbReference type="InterPro" id="IPR024768">
    <property type="entry name" value="Marf1"/>
</dbReference>
<gene>
    <name evidence="3" type="ORF">DAEQUDRAFT_411966</name>
</gene>
<sequence length="387" mass="42625">MPLAPILFNRLWALRSSSFHDPAVSALLSERIQRQMRRCTISTSAARPSHEHMMAEHASKKNAQPPASNVGVFWDFENCAMPMESIATRLTALYRLAQTLGRKTTFKVYMDHEHAGATAARLALCSGGLELIDCPHGGMKEVADKTIMLNMFEYALDNPAPSSIVLISGDHGYIPMLSRLSWRGYRVVIIAPAATQNGFKLQLAQCHAVYDWSDELTLLHNEEFVRSTQPSGNLAVQHQSAVSSTSLCTSKKLPEKKGYFSPAPKPAVNEKPKAKTMNTHGSTQDTSVTLSCKPIITAVKPMFQTLVNILAVRQKLDGAIYVSISELGRLLRKTDPNVYKEAGVSGTRKYAELAEKEHVVVFQTDNSGLVKVGHEIFIGLHPRLLSS</sequence>
<reference evidence="3 4" key="1">
    <citation type="journal article" date="2016" name="Mol. Biol. Evol.">
        <title>Comparative Genomics of Early-Diverging Mushroom-Forming Fungi Provides Insights into the Origins of Lignocellulose Decay Capabilities.</title>
        <authorList>
            <person name="Nagy L.G."/>
            <person name="Riley R."/>
            <person name="Tritt A."/>
            <person name="Adam C."/>
            <person name="Daum C."/>
            <person name="Floudas D."/>
            <person name="Sun H."/>
            <person name="Yadav J.S."/>
            <person name="Pangilinan J."/>
            <person name="Larsson K.H."/>
            <person name="Matsuura K."/>
            <person name="Barry K."/>
            <person name="Labutti K."/>
            <person name="Kuo R."/>
            <person name="Ohm R.A."/>
            <person name="Bhattacharya S.S."/>
            <person name="Shirouzu T."/>
            <person name="Yoshinaga Y."/>
            <person name="Martin F.M."/>
            <person name="Grigoriev I.V."/>
            <person name="Hibbett D.S."/>
        </authorList>
    </citation>
    <scope>NUCLEOTIDE SEQUENCE [LARGE SCALE GENOMIC DNA]</scope>
    <source>
        <strain evidence="3 4">L-15889</strain>
    </source>
</reference>
<dbReference type="Proteomes" id="UP000076727">
    <property type="component" value="Unassembled WGS sequence"/>
</dbReference>
<dbReference type="OrthoDB" id="549353at2759"/>
<protein>
    <recommendedName>
        <fullName evidence="2">NYN domain-containing protein</fullName>
    </recommendedName>
</protein>
<dbReference type="GO" id="GO:0004540">
    <property type="term" value="F:RNA nuclease activity"/>
    <property type="evidence" value="ECO:0007669"/>
    <property type="project" value="InterPro"/>
</dbReference>
<evidence type="ECO:0000313" key="3">
    <source>
        <dbReference type="EMBL" id="KZT67109.1"/>
    </source>
</evidence>
<feature type="region of interest" description="Disordered" evidence="1">
    <location>
        <begin position="43"/>
        <end position="66"/>
    </location>
</feature>
<dbReference type="STRING" id="1314783.A0A165NLD8"/>
<dbReference type="Pfam" id="PF01936">
    <property type="entry name" value="NYN"/>
    <property type="match status" value="1"/>
</dbReference>
<evidence type="ECO:0000256" key="1">
    <source>
        <dbReference type="SAM" id="MobiDB-lite"/>
    </source>
</evidence>
<feature type="compositionally biased region" description="Basic and acidic residues" evidence="1">
    <location>
        <begin position="48"/>
        <end position="59"/>
    </location>
</feature>
<keyword evidence="4" id="KW-1185">Reference proteome</keyword>
<feature type="domain" description="NYN" evidence="2">
    <location>
        <begin position="70"/>
        <end position="197"/>
    </location>
</feature>
<dbReference type="PANTHER" id="PTHR14379:SF3">
    <property type="entry name" value="MEIOSIS REGULATOR AND MRNA STABILITY FACTOR 1"/>
    <property type="match status" value="1"/>
</dbReference>